<dbReference type="NCBIfam" id="NF004863">
    <property type="entry name" value="PRK06223.1"/>
    <property type="match status" value="1"/>
</dbReference>
<dbReference type="InterPro" id="IPR011275">
    <property type="entry name" value="Malate_DH_type3"/>
</dbReference>
<dbReference type="SUPFAM" id="SSF56327">
    <property type="entry name" value="LDH C-terminal domain-like"/>
    <property type="match status" value="1"/>
</dbReference>
<dbReference type="EC" id="1.1.1.37" evidence="5"/>
<evidence type="ECO:0000313" key="5">
    <source>
        <dbReference type="EMBL" id="MPL88921.1"/>
    </source>
</evidence>
<dbReference type="Gene3D" id="3.90.110.10">
    <property type="entry name" value="Lactate dehydrogenase/glycoside hydrolase, family 4, C-terminal"/>
    <property type="match status" value="1"/>
</dbReference>
<evidence type="ECO:0000256" key="2">
    <source>
        <dbReference type="ARBA" id="ARBA00023027"/>
    </source>
</evidence>
<evidence type="ECO:0000259" key="4">
    <source>
        <dbReference type="Pfam" id="PF02866"/>
    </source>
</evidence>
<dbReference type="AlphaFoldDB" id="A0A644VCC6"/>
<accession>A0A644VCC6</accession>
<dbReference type="Pfam" id="PF02866">
    <property type="entry name" value="Ldh_1_C"/>
    <property type="match status" value="1"/>
</dbReference>
<dbReference type="CDD" id="cd01339">
    <property type="entry name" value="LDH-like_MDH"/>
    <property type="match status" value="1"/>
</dbReference>
<reference evidence="5" key="1">
    <citation type="submission" date="2019-08" db="EMBL/GenBank/DDBJ databases">
        <authorList>
            <person name="Kucharzyk K."/>
            <person name="Murdoch R.W."/>
            <person name="Higgins S."/>
            <person name="Loffler F."/>
        </authorList>
    </citation>
    <scope>NUCLEOTIDE SEQUENCE</scope>
</reference>
<dbReference type="PANTHER" id="PTHR43128:SF16">
    <property type="entry name" value="L-LACTATE DEHYDROGENASE"/>
    <property type="match status" value="1"/>
</dbReference>
<dbReference type="InterPro" id="IPR001557">
    <property type="entry name" value="L-lactate/malate_DH"/>
</dbReference>
<evidence type="ECO:0000256" key="1">
    <source>
        <dbReference type="ARBA" id="ARBA00023002"/>
    </source>
</evidence>
<dbReference type="PANTHER" id="PTHR43128">
    <property type="entry name" value="L-2-HYDROXYCARBOXYLATE DEHYDROGENASE (NAD(P)(+))"/>
    <property type="match status" value="1"/>
</dbReference>
<name>A0A644VCC6_9ZZZZ</name>
<dbReference type="InterPro" id="IPR036291">
    <property type="entry name" value="NAD(P)-bd_dom_sf"/>
</dbReference>
<dbReference type="InterPro" id="IPR022383">
    <property type="entry name" value="Lactate/malate_DH_C"/>
</dbReference>
<gene>
    <name evidence="5" type="primary">mdh_8</name>
    <name evidence="5" type="ORF">SDC9_34950</name>
</gene>
<dbReference type="InterPro" id="IPR015955">
    <property type="entry name" value="Lactate_DH/Glyco_Ohase_4_C"/>
</dbReference>
<dbReference type="SUPFAM" id="SSF51735">
    <property type="entry name" value="NAD(P)-binding Rossmann-fold domains"/>
    <property type="match status" value="1"/>
</dbReference>
<sequence>MSKVTVVGAGNVGATCANVLAINEVANQVVLLDVKEGFAEGKALDIMQTATLLDFDTVVTGCTSDYAKTADSDVVVITSGLPRKPGMTREELIGVNAGIVKTVSENILKYSPNAILVIVSNPMDTMTYLTLKTAGLPKNKVIGMGGALDSSRFKCYLSKALNAPANEIEGMVIGGHGDTTMIPLTRFASYKGRPVAGILDKAVLDKVVADAMVGGATLTGLLGTSAWYAPGAAAAYLVESILRDQKKVIPCCVALDGEYGQNDICIGVPVVIGKDGAEQIIDYKLDETEMALFAKSAAAVRATNDVLKEINVLS</sequence>
<dbReference type="GO" id="GO:0030060">
    <property type="term" value="F:L-malate dehydrogenase (NAD+) activity"/>
    <property type="evidence" value="ECO:0007669"/>
    <property type="project" value="UniProtKB-EC"/>
</dbReference>
<dbReference type="EMBL" id="VSSQ01000268">
    <property type="protein sequence ID" value="MPL88921.1"/>
    <property type="molecule type" value="Genomic_DNA"/>
</dbReference>
<dbReference type="GO" id="GO:0006089">
    <property type="term" value="P:lactate metabolic process"/>
    <property type="evidence" value="ECO:0007669"/>
    <property type="project" value="TreeGrafter"/>
</dbReference>
<dbReference type="InterPro" id="IPR001236">
    <property type="entry name" value="Lactate/malate_DH_N"/>
</dbReference>
<dbReference type="Pfam" id="PF00056">
    <property type="entry name" value="Ldh_1_N"/>
    <property type="match status" value="1"/>
</dbReference>
<dbReference type="GO" id="GO:0004459">
    <property type="term" value="F:L-lactate dehydrogenase (NAD+) activity"/>
    <property type="evidence" value="ECO:0007669"/>
    <property type="project" value="TreeGrafter"/>
</dbReference>
<keyword evidence="1 5" id="KW-0560">Oxidoreductase</keyword>
<dbReference type="PRINTS" id="PR00086">
    <property type="entry name" value="LLDHDRGNASE"/>
</dbReference>
<evidence type="ECO:0000259" key="3">
    <source>
        <dbReference type="Pfam" id="PF00056"/>
    </source>
</evidence>
<feature type="domain" description="Lactate/malate dehydrogenase C-terminal" evidence="4">
    <location>
        <begin position="148"/>
        <end position="302"/>
    </location>
</feature>
<proteinExistence type="inferred from homology"/>
<protein>
    <submittedName>
        <fullName evidence="5">Malate dehydrogenase</fullName>
        <ecNumber evidence="5">1.1.1.37</ecNumber>
    </submittedName>
</protein>
<dbReference type="PIRSF" id="PIRSF000102">
    <property type="entry name" value="Lac_mal_DH"/>
    <property type="match status" value="1"/>
</dbReference>
<keyword evidence="2" id="KW-0520">NAD</keyword>
<feature type="domain" description="Lactate/malate dehydrogenase N-terminal" evidence="3">
    <location>
        <begin position="3"/>
        <end position="143"/>
    </location>
</feature>
<dbReference type="HAMAP" id="MF_00487">
    <property type="entry name" value="Malate_dehydrog_3"/>
    <property type="match status" value="1"/>
</dbReference>
<dbReference type="Gene3D" id="3.40.50.720">
    <property type="entry name" value="NAD(P)-binding Rossmann-like Domain"/>
    <property type="match status" value="1"/>
</dbReference>
<dbReference type="FunFam" id="3.40.50.720:FF:000018">
    <property type="entry name" value="Malate dehydrogenase"/>
    <property type="match status" value="1"/>
</dbReference>
<comment type="caution">
    <text evidence="5">The sequence shown here is derived from an EMBL/GenBank/DDBJ whole genome shotgun (WGS) entry which is preliminary data.</text>
</comment>
<organism evidence="5">
    <name type="scientific">bioreactor metagenome</name>
    <dbReference type="NCBI Taxonomy" id="1076179"/>
    <lineage>
        <taxon>unclassified sequences</taxon>
        <taxon>metagenomes</taxon>
        <taxon>ecological metagenomes</taxon>
    </lineage>
</organism>